<evidence type="ECO:0000256" key="1">
    <source>
        <dbReference type="ARBA" id="ARBA00004141"/>
    </source>
</evidence>
<gene>
    <name evidence="13" type="ORF">EJB05_15991</name>
</gene>
<dbReference type="Gene3D" id="1.20.1250.20">
    <property type="entry name" value="MFS general substrate transporter like domains"/>
    <property type="match status" value="1"/>
</dbReference>
<evidence type="ECO:0000313" key="14">
    <source>
        <dbReference type="Proteomes" id="UP000324897"/>
    </source>
</evidence>
<dbReference type="NCBIfam" id="TIGR00879">
    <property type="entry name" value="SP"/>
    <property type="match status" value="1"/>
</dbReference>
<evidence type="ECO:0000256" key="10">
    <source>
        <dbReference type="SAM" id="MobiDB-lite"/>
    </source>
</evidence>
<evidence type="ECO:0000256" key="4">
    <source>
        <dbReference type="ARBA" id="ARBA00022597"/>
    </source>
</evidence>
<keyword evidence="14" id="KW-1185">Reference proteome</keyword>
<keyword evidence="4" id="KW-0762">Sugar transport</keyword>
<keyword evidence="8 11" id="KW-0472">Membrane</keyword>
<evidence type="ECO:0000259" key="12">
    <source>
        <dbReference type="PROSITE" id="PS50850"/>
    </source>
</evidence>
<feature type="transmembrane region" description="Helical" evidence="11">
    <location>
        <begin position="286"/>
        <end position="307"/>
    </location>
</feature>
<feature type="transmembrane region" description="Helical" evidence="11">
    <location>
        <begin position="434"/>
        <end position="458"/>
    </location>
</feature>
<feature type="transmembrane region" description="Helical" evidence="11">
    <location>
        <begin position="501"/>
        <end position="527"/>
    </location>
</feature>
<evidence type="ECO:0000256" key="6">
    <source>
        <dbReference type="ARBA" id="ARBA00022847"/>
    </source>
</evidence>
<evidence type="ECO:0000256" key="11">
    <source>
        <dbReference type="SAM" id="Phobius"/>
    </source>
</evidence>
<dbReference type="InterPro" id="IPR020846">
    <property type="entry name" value="MFS_dom"/>
</dbReference>
<dbReference type="Proteomes" id="UP000324897">
    <property type="component" value="Unassembled WGS sequence"/>
</dbReference>
<dbReference type="PANTHER" id="PTHR23500:SF10">
    <property type="entry name" value="SUGAR TRANSPORT PROTEIN MST8"/>
    <property type="match status" value="1"/>
</dbReference>
<dbReference type="PANTHER" id="PTHR23500">
    <property type="entry name" value="SOLUTE CARRIER FAMILY 2, FACILITATED GLUCOSE TRANSPORTER"/>
    <property type="match status" value="1"/>
</dbReference>
<dbReference type="FunFam" id="1.20.1250.20:FF:000002">
    <property type="entry name" value="Sugar transport protein 13"/>
    <property type="match status" value="1"/>
</dbReference>
<reference evidence="13 14" key="1">
    <citation type="journal article" date="2019" name="Sci. Rep.">
        <title>A high-quality genome of Eragrostis curvula grass provides insights into Poaceae evolution and supports new strategies to enhance forage quality.</title>
        <authorList>
            <person name="Carballo J."/>
            <person name="Santos B.A.C.M."/>
            <person name="Zappacosta D."/>
            <person name="Garbus I."/>
            <person name="Selva J.P."/>
            <person name="Gallo C.A."/>
            <person name="Diaz A."/>
            <person name="Albertini E."/>
            <person name="Caccamo M."/>
            <person name="Echenique V."/>
        </authorList>
    </citation>
    <scope>NUCLEOTIDE SEQUENCE [LARGE SCALE GENOMIC DNA]</scope>
    <source>
        <strain evidence="14">cv. Victoria</strain>
        <tissue evidence="13">Leaf</tissue>
    </source>
</reference>
<feature type="transmembrane region" description="Helical" evidence="11">
    <location>
        <begin position="319"/>
        <end position="338"/>
    </location>
</feature>
<feature type="region of interest" description="Disordered" evidence="10">
    <location>
        <begin position="9"/>
        <end position="38"/>
    </location>
</feature>
<dbReference type="InterPro" id="IPR005828">
    <property type="entry name" value="MFS_sugar_transport-like"/>
</dbReference>
<sequence>MISSAARIELAQPGAGDGEDRLSSRLRRDVARTEPSRIRAGAESDRWKSVVEEPRDRCRFSDGIGYFKDRVYPPRSSTPIYYEHVSPRPLPYIYLFLSTTPPQLIFSSSFVVCSSTMAGSGGGVDDKHIDYPGKMTVFVFLACLVASSGGLIFGYDIGISGGVTSMDPFLKKFFPSVYAKEQEVVDTNQYCKFDSVLLTLFTSSLYLAALVASLFAGHITKACGRKASMLGGGCIFLVGAILNAFAVNVAMLIIGRICLGIGVGFTNQSVPLYLSEMAPAKMRGMLNISFQLMITIGILSANLINYFTAKIAGGWGWRLGLGLAAVPAVIMVGGSLFLPDTPNSLVARGKDDEARAMLRRIRGTADVGLEFDDLVAASKATRAVESPWRTLMQRRYRPQLAMAFLIPVLQQLTGINVVMFYAPVLFKTIGFGGTASLVSAVITGLVNMVATFVSIATVDRLGRRKLLLQGGTQMILAQFVLGTLIAIKFGTSGVADISRPYAIGVVICICVFVSAFAWSWGPLGWLIPSEIFPLEIRSAAQSAVVVFNMTFTFIIAQIFLMLLCRLKFGLFYFFGAWEVVMTIFVYFFLPETKGIPIEEMDRIWANHWYWKRFVQDHNSKVEMTSSAV</sequence>
<dbReference type="InterPro" id="IPR045262">
    <property type="entry name" value="STP/PLT_plant"/>
</dbReference>
<dbReference type="InterPro" id="IPR005829">
    <property type="entry name" value="Sugar_transporter_CS"/>
</dbReference>
<evidence type="ECO:0000256" key="5">
    <source>
        <dbReference type="ARBA" id="ARBA00022692"/>
    </source>
</evidence>
<dbReference type="GO" id="GO:0015145">
    <property type="term" value="F:monosaccharide transmembrane transporter activity"/>
    <property type="evidence" value="ECO:0007669"/>
    <property type="project" value="InterPro"/>
</dbReference>
<evidence type="ECO:0000256" key="7">
    <source>
        <dbReference type="ARBA" id="ARBA00022989"/>
    </source>
</evidence>
<evidence type="ECO:0000256" key="3">
    <source>
        <dbReference type="ARBA" id="ARBA00022448"/>
    </source>
</evidence>
<dbReference type="OrthoDB" id="5296287at2759"/>
<accession>A0A5J9VCZ0</accession>
<evidence type="ECO:0000256" key="2">
    <source>
        <dbReference type="ARBA" id="ARBA00010992"/>
    </source>
</evidence>
<dbReference type="PROSITE" id="PS00216">
    <property type="entry name" value="SUGAR_TRANSPORT_1"/>
    <property type="match status" value="1"/>
</dbReference>
<comment type="subcellular location">
    <subcellularLocation>
        <location evidence="1">Membrane</location>
        <topology evidence="1">Multi-pass membrane protein</topology>
    </subcellularLocation>
</comment>
<keyword evidence="3 9" id="KW-0813">Transport</keyword>
<protein>
    <recommendedName>
        <fullName evidence="12">Major facilitator superfamily (MFS) profile domain-containing protein</fullName>
    </recommendedName>
</protein>
<dbReference type="GO" id="GO:0015293">
    <property type="term" value="F:symporter activity"/>
    <property type="evidence" value="ECO:0007669"/>
    <property type="project" value="UniProtKB-KW"/>
</dbReference>
<feature type="transmembrane region" description="Helical" evidence="11">
    <location>
        <begin position="470"/>
        <end position="489"/>
    </location>
</feature>
<comment type="caution">
    <text evidence="13">The sequence shown here is derived from an EMBL/GenBank/DDBJ whole genome shotgun (WGS) entry which is preliminary data.</text>
</comment>
<dbReference type="SUPFAM" id="SSF103473">
    <property type="entry name" value="MFS general substrate transporter"/>
    <property type="match status" value="1"/>
</dbReference>
<comment type="similarity">
    <text evidence="2 9">Belongs to the major facilitator superfamily. Sugar transporter (TC 2.A.1.1) family.</text>
</comment>
<feature type="transmembrane region" description="Helical" evidence="11">
    <location>
        <begin position="229"/>
        <end position="247"/>
    </location>
</feature>
<feature type="transmembrane region" description="Helical" evidence="11">
    <location>
        <begin position="569"/>
        <end position="589"/>
    </location>
</feature>
<dbReference type="AlphaFoldDB" id="A0A5J9VCZ0"/>
<evidence type="ECO:0000256" key="9">
    <source>
        <dbReference type="RuleBase" id="RU003346"/>
    </source>
</evidence>
<feature type="domain" description="Major facilitator superfamily (MFS) profile" evidence="12">
    <location>
        <begin position="142"/>
        <end position="593"/>
    </location>
</feature>
<keyword evidence="5 11" id="KW-0812">Transmembrane</keyword>
<feature type="transmembrane region" description="Helical" evidence="11">
    <location>
        <begin position="539"/>
        <end position="563"/>
    </location>
</feature>
<dbReference type="CDD" id="cd17361">
    <property type="entry name" value="MFS_STP"/>
    <property type="match status" value="1"/>
</dbReference>
<feature type="transmembrane region" description="Helical" evidence="11">
    <location>
        <begin position="400"/>
        <end position="422"/>
    </location>
</feature>
<dbReference type="InterPro" id="IPR003663">
    <property type="entry name" value="Sugar/inositol_transpt"/>
</dbReference>
<organism evidence="13 14">
    <name type="scientific">Eragrostis curvula</name>
    <name type="common">weeping love grass</name>
    <dbReference type="NCBI Taxonomy" id="38414"/>
    <lineage>
        <taxon>Eukaryota</taxon>
        <taxon>Viridiplantae</taxon>
        <taxon>Streptophyta</taxon>
        <taxon>Embryophyta</taxon>
        <taxon>Tracheophyta</taxon>
        <taxon>Spermatophyta</taxon>
        <taxon>Magnoliopsida</taxon>
        <taxon>Liliopsida</taxon>
        <taxon>Poales</taxon>
        <taxon>Poaceae</taxon>
        <taxon>PACMAD clade</taxon>
        <taxon>Chloridoideae</taxon>
        <taxon>Eragrostideae</taxon>
        <taxon>Eragrostidinae</taxon>
        <taxon>Eragrostis</taxon>
    </lineage>
</organism>
<dbReference type="PROSITE" id="PS50850">
    <property type="entry name" value="MFS"/>
    <property type="match status" value="1"/>
</dbReference>
<keyword evidence="6" id="KW-0769">Symport</keyword>
<dbReference type="GO" id="GO:0016020">
    <property type="term" value="C:membrane"/>
    <property type="evidence" value="ECO:0007669"/>
    <property type="project" value="UniProtKB-SubCell"/>
</dbReference>
<dbReference type="InterPro" id="IPR044778">
    <property type="entry name" value="MFS_STP/MST-like_plant"/>
</dbReference>
<keyword evidence="7 11" id="KW-1133">Transmembrane helix</keyword>
<evidence type="ECO:0000256" key="8">
    <source>
        <dbReference type="ARBA" id="ARBA00023136"/>
    </source>
</evidence>
<feature type="transmembrane region" description="Helical" evidence="11">
    <location>
        <begin position="137"/>
        <end position="155"/>
    </location>
</feature>
<feature type="compositionally biased region" description="Basic and acidic residues" evidence="10">
    <location>
        <begin position="18"/>
        <end position="38"/>
    </location>
</feature>
<dbReference type="Pfam" id="PF00083">
    <property type="entry name" value="Sugar_tr"/>
    <property type="match status" value="1"/>
</dbReference>
<feature type="transmembrane region" description="Helical" evidence="11">
    <location>
        <begin position="196"/>
        <end position="217"/>
    </location>
</feature>
<feature type="non-terminal residue" evidence="13">
    <location>
        <position position="1"/>
    </location>
</feature>
<proteinExistence type="inferred from homology"/>
<dbReference type="PRINTS" id="PR00171">
    <property type="entry name" value="SUGRTRNSPORT"/>
</dbReference>
<dbReference type="InterPro" id="IPR036259">
    <property type="entry name" value="MFS_trans_sf"/>
</dbReference>
<evidence type="ECO:0000313" key="13">
    <source>
        <dbReference type="EMBL" id="TVU34162.1"/>
    </source>
</evidence>
<dbReference type="EMBL" id="RWGY01000009">
    <property type="protein sequence ID" value="TVU34162.1"/>
    <property type="molecule type" value="Genomic_DNA"/>
</dbReference>
<dbReference type="Gramene" id="TVU34162">
    <property type="protein sequence ID" value="TVU34162"/>
    <property type="gene ID" value="EJB05_15991"/>
</dbReference>
<name>A0A5J9VCZ0_9POAL</name>